<dbReference type="SUPFAM" id="SSF53448">
    <property type="entry name" value="Nucleotide-diphospho-sugar transferases"/>
    <property type="match status" value="1"/>
</dbReference>
<dbReference type="Proteomes" id="UP000196587">
    <property type="component" value="Unassembled WGS sequence"/>
</dbReference>
<organism evidence="1 2">
    <name type="scientific">Bacteroides clarus</name>
    <dbReference type="NCBI Taxonomy" id="626929"/>
    <lineage>
        <taxon>Bacteria</taxon>
        <taxon>Pseudomonadati</taxon>
        <taxon>Bacteroidota</taxon>
        <taxon>Bacteroidia</taxon>
        <taxon>Bacteroidales</taxon>
        <taxon>Bacteroidaceae</taxon>
        <taxon>Bacteroides</taxon>
    </lineage>
</organism>
<dbReference type="EMBL" id="NFKE01000002">
    <property type="protein sequence ID" value="OUP35877.1"/>
    <property type="molecule type" value="Genomic_DNA"/>
</dbReference>
<dbReference type="GO" id="GO:0005829">
    <property type="term" value="C:cytosol"/>
    <property type="evidence" value="ECO:0007669"/>
    <property type="project" value="TreeGrafter"/>
</dbReference>
<keyword evidence="1" id="KW-0032">Aminotransferase</keyword>
<evidence type="ECO:0000313" key="2">
    <source>
        <dbReference type="Proteomes" id="UP000196587"/>
    </source>
</evidence>
<sequence>MKDGIIIQARTGSTRLHNKILLPFYGKQRIIDILIGNIKQACIGRTIVLATTNRPQDDILAEVAREAGICCYRGDEDNVLDRFIRAAATFGLDRFIRVCSDNPFLRPDSFLTFFAEHDARPADYIAYGFADGRPTIKSHLGLFAELTTADALRRAAAATQEKLYIEHVTIYLYTHPEAFSIRLLPLPDELEGRLDLRFTLDTMEDFTLLQELYATFYEQTDRSVHALLRLVEAHPEYRAKMLENIARNEKL</sequence>
<evidence type="ECO:0000313" key="1">
    <source>
        <dbReference type="EMBL" id="OUP35877.1"/>
    </source>
</evidence>
<keyword evidence="1" id="KW-0808">Transferase</keyword>
<accession>A0A1Y4JTN7</accession>
<dbReference type="InterPro" id="IPR003329">
    <property type="entry name" value="Cytidylyl_trans"/>
</dbReference>
<name>A0A1Y4JTN7_9BACE</name>
<reference evidence="2" key="1">
    <citation type="submission" date="2017-04" db="EMBL/GenBank/DDBJ databases">
        <title>Function of individual gut microbiota members based on whole genome sequencing of pure cultures obtained from chicken caecum.</title>
        <authorList>
            <person name="Medvecky M."/>
            <person name="Cejkova D."/>
            <person name="Polansky O."/>
            <person name="Karasova D."/>
            <person name="Kubasova T."/>
            <person name="Cizek A."/>
            <person name="Rychlik I."/>
        </authorList>
    </citation>
    <scope>NUCLEOTIDE SEQUENCE [LARGE SCALE GENOMIC DNA]</scope>
    <source>
        <strain evidence="2">An189</strain>
    </source>
</reference>
<dbReference type="PANTHER" id="PTHR42866">
    <property type="entry name" value="3-DEOXY-MANNO-OCTULOSONATE CYTIDYLYLTRANSFERASE"/>
    <property type="match status" value="1"/>
</dbReference>
<dbReference type="GO" id="GO:0008483">
    <property type="term" value="F:transaminase activity"/>
    <property type="evidence" value="ECO:0007669"/>
    <property type="project" value="UniProtKB-KW"/>
</dbReference>
<dbReference type="RefSeq" id="WP_087412131.1">
    <property type="nucleotide sequence ID" value="NZ_CALIXP010000034.1"/>
</dbReference>
<proteinExistence type="predicted"/>
<gene>
    <name evidence="1" type="ORF">B5F24_03265</name>
</gene>
<dbReference type="AlphaFoldDB" id="A0A1Y4JTN7"/>
<dbReference type="Pfam" id="PF02348">
    <property type="entry name" value="CTP_transf_3"/>
    <property type="match status" value="1"/>
</dbReference>
<dbReference type="Gene3D" id="3.90.550.10">
    <property type="entry name" value="Spore Coat Polysaccharide Biosynthesis Protein SpsA, Chain A"/>
    <property type="match status" value="1"/>
</dbReference>
<dbReference type="InterPro" id="IPR029044">
    <property type="entry name" value="Nucleotide-diphossugar_trans"/>
</dbReference>
<protein>
    <submittedName>
        <fullName evidence="1">Aminotransferase</fullName>
    </submittedName>
</protein>
<comment type="caution">
    <text evidence="1">The sequence shown here is derived from an EMBL/GenBank/DDBJ whole genome shotgun (WGS) entry which is preliminary data.</text>
</comment>
<dbReference type="PANTHER" id="PTHR42866:SF1">
    <property type="entry name" value="SPORE COAT POLYSACCHARIDE BIOSYNTHESIS PROTEIN SPSF"/>
    <property type="match status" value="1"/>
</dbReference>